<gene>
    <name evidence="1" type="ORF">GCM10010211_16150</name>
</gene>
<protein>
    <submittedName>
        <fullName evidence="1">Uncharacterized protein</fullName>
    </submittedName>
</protein>
<sequence length="166" mass="18851">MDDVDLLAHRIFRWSTNPERKLPTGMTLSELARSKEDLEEYEDHADRRLGRFTGQMEEKGVRFGLLYTACHGALACSRWWAHPTWPDRVERFITVLDSPTDPHWGPDGDRRKQLEAEPAAVRERGTLRAVLLRSPWKLGRDAAEWITDAGIGYMASTEGAPLHGNG</sequence>
<name>A0ABQ2UT51_9ACTN</name>
<evidence type="ECO:0000313" key="1">
    <source>
        <dbReference type="EMBL" id="GGU52511.1"/>
    </source>
</evidence>
<keyword evidence="2" id="KW-1185">Reference proteome</keyword>
<comment type="caution">
    <text evidence="1">The sequence shown here is derived from an EMBL/GenBank/DDBJ whole genome shotgun (WGS) entry which is preliminary data.</text>
</comment>
<evidence type="ECO:0000313" key="2">
    <source>
        <dbReference type="Proteomes" id="UP000654471"/>
    </source>
</evidence>
<dbReference type="Proteomes" id="UP000654471">
    <property type="component" value="Unassembled WGS sequence"/>
</dbReference>
<organism evidence="1 2">
    <name type="scientific">Streptomyces albospinus</name>
    <dbReference type="NCBI Taxonomy" id="285515"/>
    <lineage>
        <taxon>Bacteria</taxon>
        <taxon>Bacillati</taxon>
        <taxon>Actinomycetota</taxon>
        <taxon>Actinomycetes</taxon>
        <taxon>Kitasatosporales</taxon>
        <taxon>Streptomycetaceae</taxon>
        <taxon>Streptomyces</taxon>
    </lineage>
</organism>
<accession>A0ABQ2UT51</accession>
<proteinExistence type="predicted"/>
<dbReference type="RefSeq" id="WP_189297849.1">
    <property type="nucleotide sequence ID" value="NZ_BMRP01000004.1"/>
</dbReference>
<dbReference type="EMBL" id="BMRP01000004">
    <property type="protein sequence ID" value="GGU52511.1"/>
    <property type="molecule type" value="Genomic_DNA"/>
</dbReference>
<reference evidence="2" key="1">
    <citation type="journal article" date="2019" name="Int. J. Syst. Evol. Microbiol.">
        <title>The Global Catalogue of Microorganisms (GCM) 10K type strain sequencing project: providing services to taxonomists for standard genome sequencing and annotation.</title>
        <authorList>
            <consortium name="The Broad Institute Genomics Platform"/>
            <consortium name="The Broad Institute Genome Sequencing Center for Infectious Disease"/>
            <person name="Wu L."/>
            <person name="Ma J."/>
        </authorList>
    </citation>
    <scope>NUCLEOTIDE SEQUENCE [LARGE SCALE GENOMIC DNA]</scope>
    <source>
        <strain evidence="2">JCM 3399</strain>
    </source>
</reference>